<sequence length="185" mass="20771">MRSPVALSCLFALLPLVSTSALAEDKPAYTNFRVGVGSFRLDIDPAASYLTDAGDRGSSLFAEFPQSEHAASRFIMYRYHGDDKDLTGFETQLMWGWGLASEGARLYTGPAWHREKMAVERSSGTRVFNGWGWQLGAGYQVGAITVDVAATWRDNEDYDDENHAAGHDYKRPNVWFRNLLISYRF</sequence>
<evidence type="ECO:0008006" key="4">
    <source>
        <dbReference type="Google" id="ProtNLM"/>
    </source>
</evidence>
<keyword evidence="1" id="KW-0732">Signal</keyword>
<reference evidence="2" key="1">
    <citation type="submission" date="2022-11" db="EMBL/GenBank/DDBJ databases">
        <title>Parathalassolutuus dongxingensis gen. nov., sp. nov., a novel member of family Oceanospirillaceae isolated from a coastal shrimp pond in Guangxi, China.</title>
        <authorList>
            <person name="Chen H."/>
        </authorList>
    </citation>
    <scope>NUCLEOTIDE SEQUENCE</scope>
    <source>
        <strain evidence="2">G-43</strain>
    </source>
</reference>
<gene>
    <name evidence="2" type="ORF">OUO13_16685</name>
</gene>
<protein>
    <recommendedName>
        <fullName evidence="4">DUF3575 domain-containing protein</fullName>
    </recommendedName>
</protein>
<feature type="signal peptide" evidence="1">
    <location>
        <begin position="1"/>
        <end position="23"/>
    </location>
</feature>
<accession>A0A9X3IUC1</accession>
<evidence type="ECO:0000313" key="2">
    <source>
        <dbReference type="EMBL" id="MCY0966819.1"/>
    </source>
</evidence>
<comment type="caution">
    <text evidence="2">The sequence shown here is derived from an EMBL/GenBank/DDBJ whole genome shotgun (WGS) entry which is preliminary data.</text>
</comment>
<evidence type="ECO:0000313" key="3">
    <source>
        <dbReference type="Proteomes" id="UP001150830"/>
    </source>
</evidence>
<organism evidence="2 3">
    <name type="scientific">Parathalassolituus penaei</name>
    <dbReference type="NCBI Taxonomy" id="2997323"/>
    <lineage>
        <taxon>Bacteria</taxon>
        <taxon>Pseudomonadati</taxon>
        <taxon>Pseudomonadota</taxon>
        <taxon>Gammaproteobacteria</taxon>
        <taxon>Oceanospirillales</taxon>
        <taxon>Oceanospirillaceae</taxon>
        <taxon>Parathalassolituus</taxon>
    </lineage>
</organism>
<feature type="chain" id="PRO_5040877446" description="DUF3575 domain-containing protein" evidence="1">
    <location>
        <begin position="24"/>
        <end position="185"/>
    </location>
</feature>
<evidence type="ECO:0000256" key="1">
    <source>
        <dbReference type="SAM" id="SignalP"/>
    </source>
</evidence>
<dbReference type="SUPFAM" id="SSF56935">
    <property type="entry name" value="Porins"/>
    <property type="match status" value="1"/>
</dbReference>
<name>A0A9X3IUC1_9GAMM</name>
<dbReference type="EMBL" id="JAPNOA010000056">
    <property type="protein sequence ID" value="MCY0966819.1"/>
    <property type="molecule type" value="Genomic_DNA"/>
</dbReference>
<dbReference type="Proteomes" id="UP001150830">
    <property type="component" value="Unassembled WGS sequence"/>
</dbReference>
<keyword evidence="3" id="KW-1185">Reference proteome</keyword>
<proteinExistence type="predicted"/>
<dbReference type="AlphaFoldDB" id="A0A9X3IUC1"/>
<dbReference type="RefSeq" id="WP_283175015.1">
    <property type="nucleotide sequence ID" value="NZ_JAPNOA010000056.1"/>
</dbReference>